<dbReference type="EMBL" id="MCFA01000004">
    <property type="protein sequence ID" value="ORY18977.1"/>
    <property type="molecule type" value="Genomic_DNA"/>
</dbReference>
<proteinExistence type="predicted"/>
<dbReference type="OrthoDB" id="4779287at2759"/>
<comment type="caution">
    <text evidence="1">The sequence shown here is derived from an EMBL/GenBank/DDBJ whole genome shotgun (WGS) entry which is preliminary data.</text>
</comment>
<gene>
    <name evidence="1" type="ORF">BCR34DRAFT_259275</name>
</gene>
<evidence type="ECO:0000313" key="1">
    <source>
        <dbReference type="EMBL" id="ORY18977.1"/>
    </source>
</evidence>
<dbReference type="STRING" id="1231657.A0A1Y2A9K4"/>
<keyword evidence="2" id="KW-1185">Reference proteome</keyword>
<dbReference type="AlphaFoldDB" id="A0A1Y2A9K4"/>
<accession>A0A1Y2A9K4</accession>
<protein>
    <submittedName>
        <fullName evidence="1">Uncharacterized protein</fullName>
    </submittedName>
</protein>
<dbReference type="Proteomes" id="UP000193144">
    <property type="component" value="Unassembled WGS sequence"/>
</dbReference>
<reference evidence="1 2" key="1">
    <citation type="submission" date="2016-07" db="EMBL/GenBank/DDBJ databases">
        <title>Pervasive Adenine N6-methylation of Active Genes in Fungi.</title>
        <authorList>
            <consortium name="DOE Joint Genome Institute"/>
            <person name="Mondo S.J."/>
            <person name="Dannebaum R.O."/>
            <person name="Kuo R.C."/>
            <person name="Labutti K."/>
            <person name="Haridas S."/>
            <person name="Kuo A."/>
            <person name="Salamov A."/>
            <person name="Ahrendt S.R."/>
            <person name="Lipzen A."/>
            <person name="Sullivan W."/>
            <person name="Andreopoulos W.B."/>
            <person name="Clum A."/>
            <person name="Lindquist E."/>
            <person name="Daum C."/>
            <person name="Ramamoorthy G.K."/>
            <person name="Gryganskyi A."/>
            <person name="Culley D."/>
            <person name="Magnuson J.K."/>
            <person name="James T.Y."/>
            <person name="O'Malley M.A."/>
            <person name="Stajich J.E."/>
            <person name="Spatafora J.W."/>
            <person name="Visel A."/>
            <person name="Grigoriev I.V."/>
        </authorList>
    </citation>
    <scope>NUCLEOTIDE SEQUENCE [LARGE SCALE GENOMIC DNA]</scope>
    <source>
        <strain evidence="1 2">CBS 115471</strain>
    </source>
</reference>
<evidence type="ECO:0000313" key="2">
    <source>
        <dbReference type="Proteomes" id="UP000193144"/>
    </source>
</evidence>
<name>A0A1Y2A9K4_9PLEO</name>
<organism evidence="1 2">
    <name type="scientific">Clohesyomyces aquaticus</name>
    <dbReference type="NCBI Taxonomy" id="1231657"/>
    <lineage>
        <taxon>Eukaryota</taxon>
        <taxon>Fungi</taxon>
        <taxon>Dikarya</taxon>
        <taxon>Ascomycota</taxon>
        <taxon>Pezizomycotina</taxon>
        <taxon>Dothideomycetes</taxon>
        <taxon>Pleosporomycetidae</taxon>
        <taxon>Pleosporales</taxon>
        <taxon>Lindgomycetaceae</taxon>
        <taxon>Clohesyomyces</taxon>
    </lineage>
</organism>
<sequence length="200" mass="22398">MATDDGGWAIRRNGTCRAGFEVTCGKAKPPFNACCPSGYECPKSSDTWACCPLSTNCTSELISKPKCADEKWDLYRNGGDNFFCCAPGLPGFNRSGTNGCASPGYNTNGDEVILKVIKPGTVVAVNTVRIPIRNHHDESIYKHVIPWEWIIIEYWSNCWRCCRRCRRTGTAHFPHMVHPTTEEEKRNGARTFRRTGAIQF</sequence>